<name>A0A2D2B4F9_9CAUL</name>
<keyword evidence="2" id="KW-0805">Transcription regulation</keyword>
<feature type="region of interest" description="Disordered" evidence="5">
    <location>
        <begin position="1"/>
        <end position="22"/>
    </location>
</feature>
<keyword evidence="3" id="KW-0238">DNA-binding</keyword>
<dbReference type="OrthoDB" id="5293556at2"/>
<feature type="compositionally biased region" description="Basic and acidic residues" evidence="5">
    <location>
        <begin position="13"/>
        <end position="22"/>
    </location>
</feature>
<accession>A0A2D2B4F9</accession>
<dbReference type="PANTHER" id="PTHR30055">
    <property type="entry name" value="HTH-TYPE TRANSCRIPTIONAL REGULATOR RUTR"/>
    <property type="match status" value="1"/>
</dbReference>
<dbReference type="Pfam" id="PF13977">
    <property type="entry name" value="TetR_C_6"/>
    <property type="match status" value="1"/>
</dbReference>
<proteinExistence type="predicted"/>
<evidence type="ECO:0000256" key="3">
    <source>
        <dbReference type="ARBA" id="ARBA00023125"/>
    </source>
</evidence>
<dbReference type="PANTHER" id="PTHR30055:SF234">
    <property type="entry name" value="HTH-TYPE TRANSCRIPTIONAL REGULATOR BETI"/>
    <property type="match status" value="1"/>
</dbReference>
<dbReference type="Gene3D" id="1.10.357.10">
    <property type="entry name" value="Tetracycline Repressor, domain 2"/>
    <property type="match status" value="1"/>
</dbReference>
<organism evidence="8 9">
    <name type="scientific">Caulobacter mirabilis</name>
    <dbReference type="NCBI Taxonomy" id="69666"/>
    <lineage>
        <taxon>Bacteria</taxon>
        <taxon>Pseudomonadati</taxon>
        <taxon>Pseudomonadota</taxon>
        <taxon>Alphaproteobacteria</taxon>
        <taxon>Caulobacterales</taxon>
        <taxon>Caulobacteraceae</taxon>
        <taxon>Caulobacter</taxon>
    </lineage>
</organism>
<protein>
    <submittedName>
        <fullName evidence="8">TetR family transcriptional regulator</fullName>
    </submittedName>
</protein>
<dbReference type="GO" id="GO:0003700">
    <property type="term" value="F:DNA-binding transcription factor activity"/>
    <property type="evidence" value="ECO:0007669"/>
    <property type="project" value="TreeGrafter"/>
</dbReference>
<reference evidence="8 9" key="1">
    <citation type="submission" date="2017-10" db="EMBL/GenBank/DDBJ databases">
        <title>Genome sequence of Caulobacter mirabilis FWC38.</title>
        <authorList>
            <person name="Fiebig A."/>
            <person name="Crosson S."/>
        </authorList>
    </citation>
    <scope>NUCLEOTIDE SEQUENCE [LARGE SCALE GENOMIC DNA]</scope>
    <source>
        <strain evidence="8 9">FWC 38</strain>
    </source>
</reference>
<dbReference type="SUPFAM" id="SSF46689">
    <property type="entry name" value="Homeodomain-like"/>
    <property type="match status" value="1"/>
</dbReference>
<dbReference type="InterPro" id="IPR036271">
    <property type="entry name" value="Tet_transcr_reg_TetR-rel_C_sf"/>
</dbReference>
<evidence type="ECO:0000256" key="5">
    <source>
        <dbReference type="SAM" id="MobiDB-lite"/>
    </source>
</evidence>
<feature type="domain" description="HTH tetR-type" evidence="6">
    <location>
        <begin position="26"/>
        <end position="71"/>
    </location>
</feature>
<dbReference type="InterPro" id="IPR039538">
    <property type="entry name" value="BetI_C"/>
</dbReference>
<evidence type="ECO:0000256" key="4">
    <source>
        <dbReference type="ARBA" id="ARBA00023163"/>
    </source>
</evidence>
<dbReference type="KEGG" id="cmb:CSW64_20670"/>
<evidence type="ECO:0000313" key="9">
    <source>
        <dbReference type="Proteomes" id="UP000228945"/>
    </source>
</evidence>
<evidence type="ECO:0000259" key="6">
    <source>
        <dbReference type="Pfam" id="PF00440"/>
    </source>
</evidence>
<gene>
    <name evidence="8" type="ORF">CSW64_20670</name>
</gene>
<dbReference type="GO" id="GO:0000976">
    <property type="term" value="F:transcription cis-regulatory region binding"/>
    <property type="evidence" value="ECO:0007669"/>
    <property type="project" value="TreeGrafter"/>
</dbReference>
<evidence type="ECO:0000259" key="7">
    <source>
        <dbReference type="Pfam" id="PF13977"/>
    </source>
</evidence>
<keyword evidence="9" id="KW-1185">Reference proteome</keyword>
<dbReference type="EMBL" id="CP024201">
    <property type="protein sequence ID" value="ATQ45137.1"/>
    <property type="molecule type" value="Genomic_DNA"/>
</dbReference>
<dbReference type="AlphaFoldDB" id="A0A2D2B4F9"/>
<dbReference type="Pfam" id="PF00440">
    <property type="entry name" value="TetR_N"/>
    <property type="match status" value="1"/>
</dbReference>
<dbReference type="InterPro" id="IPR001647">
    <property type="entry name" value="HTH_TetR"/>
</dbReference>
<keyword evidence="4" id="KW-0804">Transcription</keyword>
<evidence type="ECO:0000313" key="8">
    <source>
        <dbReference type="EMBL" id="ATQ45137.1"/>
    </source>
</evidence>
<dbReference type="InterPro" id="IPR050109">
    <property type="entry name" value="HTH-type_TetR-like_transc_reg"/>
</dbReference>
<dbReference type="SUPFAM" id="SSF48498">
    <property type="entry name" value="Tetracyclin repressor-like, C-terminal domain"/>
    <property type="match status" value="1"/>
</dbReference>
<dbReference type="InterPro" id="IPR009057">
    <property type="entry name" value="Homeodomain-like_sf"/>
</dbReference>
<keyword evidence="1" id="KW-0678">Repressor</keyword>
<evidence type="ECO:0000256" key="1">
    <source>
        <dbReference type="ARBA" id="ARBA00022491"/>
    </source>
</evidence>
<sequence>MPADGSTARPRRSQAERRDESERRLMTATIAVICDQGVRAATFEAIGTRAGYSRGLAAQKYGSKQGMIEALIAHLHARQNEALAAAGVDTAPGLEAVLGYVEHFIARLREDDEGRAYFMLLADAVADLSALRTAFAASHEKVERMLEAMILRGQAEGAIRPEVDADAAALSIGSLLMGLSIQSLIDPAMDLAPIRATSLAMLRGGLAVVPASGA</sequence>
<evidence type="ECO:0000256" key="2">
    <source>
        <dbReference type="ARBA" id="ARBA00023015"/>
    </source>
</evidence>
<dbReference type="Proteomes" id="UP000228945">
    <property type="component" value="Chromosome"/>
</dbReference>
<feature type="domain" description="BetI-type transcriptional repressor C-terminal" evidence="7">
    <location>
        <begin position="100"/>
        <end position="202"/>
    </location>
</feature>